<comment type="caution">
    <text evidence="1">The sequence shown here is derived from an EMBL/GenBank/DDBJ whole genome shotgun (WGS) entry which is preliminary data.</text>
</comment>
<dbReference type="RefSeq" id="WP_057735660.1">
    <property type="nucleotide sequence ID" value="NZ_AZEG01000001.1"/>
</dbReference>
<dbReference type="PATRIC" id="fig|1423812.3.peg.215"/>
<dbReference type="Proteomes" id="UP000051155">
    <property type="component" value="Unassembled WGS sequence"/>
</dbReference>
<evidence type="ECO:0000313" key="1">
    <source>
        <dbReference type="EMBL" id="KRL39163.1"/>
    </source>
</evidence>
<keyword evidence="2" id="KW-1185">Reference proteome</keyword>
<dbReference type="STRING" id="1423812.FD20_GL000213"/>
<organism evidence="1 2">
    <name type="scientific">Liquorilactobacillus uvarum DSM 19971</name>
    <dbReference type="NCBI Taxonomy" id="1423812"/>
    <lineage>
        <taxon>Bacteria</taxon>
        <taxon>Bacillati</taxon>
        <taxon>Bacillota</taxon>
        <taxon>Bacilli</taxon>
        <taxon>Lactobacillales</taxon>
        <taxon>Lactobacillaceae</taxon>
        <taxon>Liquorilactobacillus</taxon>
    </lineage>
</organism>
<dbReference type="AlphaFoldDB" id="A0A0R1QDR4"/>
<evidence type="ECO:0000313" key="2">
    <source>
        <dbReference type="Proteomes" id="UP000051155"/>
    </source>
</evidence>
<sequence>MNNQELQEYITNNSRAVKIFWDKALVYQQAKNKKRQPAKRWNETMLERAADKMLNTFITGIHDKIKMYVKEDQFEPQKSWIKFIEDNEVLDELEESVVEMEFA</sequence>
<reference evidence="1 2" key="1">
    <citation type="journal article" date="2015" name="Genome Announc.">
        <title>Expanding the biotechnology potential of lactobacilli through comparative genomics of 213 strains and associated genera.</title>
        <authorList>
            <person name="Sun Z."/>
            <person name="Harris H.M."/>
            <person name="McCann A."/>
            <person name="Guo C."/>
            <person name="Argimon S."/>
            <person name="Zhang W."/>
            <person name="Yang X."/>
            <person name="Jeffery I.B."/>
            <person name="Cooney J.C."/>
            <person name="Kagawa T.F."/>
            <person name="Liu W."/>
            <person name="Song Y."/>
            <person name="Salvetti E."/>
            <person name="Wrobel A."/>
            <person name="Rasinkangas P."/>
            <person name="Parkhill J."/>
            <person name="Rea M.C."/>
            <person name="O'Sullivan O."/>
            <person name="Ritari J."/>
            <person name="Douillard F.P."/>
            <person name="Paul Ross R."/>
            <person name="Yang R."/>
            <person name="Briner A.E."/>
            <person name="Felis G.E."/>
            <person name="de Vos W.M."/>
            <person name="Barrangou R."/>
            <person name="Klaenhammer T.R."/>
            <person name="Caufield P.W."/>
            <person name="Cui Y."/>
            <person name="Zhang H."/>
            <person name="O'Toole P.W."/>
        </authorList>
    </citation>
    <scope>NUCLEOTIDE SEQUENCE [LARGE SCALE GENOMIC DNA]</scope>
    <source>
        <strain evidence="1 2">DSM 19971</strain>
    </source>
</reference>
<dbReference type="OrthoDB" id="2361267at2"/>
<accession>A0A0R1QDR4</accession>
<protein>
    <submittedName>
        <fullName evidence="1">Uncharacterized protein</fullName>
    </submittedName>
</protein>
<gene>
    <name evidence="1" type="ORF">FD20_GL000213</name>
</gene>
<name>A0A0R1QDR4_9LACO</name>
<proteinExistence type="predicted"/>
<dbReference type="EMBL" id="AZEG01000001">
    <property type="protein sequence ID" value="KRL39163.1"/>
    <property type="molecule type" value="Genomic_DNA"/>
</dbReference>